<evidence type="ECO:0000313" key="8">
    <source>
        <dbReference type="Proteomes" id="UP000663852"/>
    </source>
</evidence>
<keyword evidence="2 6" id="KW-0396">Initiation factor</keyword>
<keyword evidence="3" id="KW-0810">Translation regulation</keyword>
<name>A0A815DK97_ADIRI</name>
<dbReference type="GO" id="GO:0000340">
    <property type="term" value="F:RNA 7-methylguanosine cap binding"/>
    <property type="evidence" value="ECO:0007669"/>
    <property type="project" value="TreeGrafter"/>
</dbReference>
<evidence type="ECO:0000256" key="6">
    <source>
        <dbReference type="RuleBase" id="RU004374"/>
    </source>
</evidence>
<dbReference type="GO" id="GO:0003743">
    <property type="term" value="F:translation initiation factor activity"/>
    <property type="evidence" value="ECO:0007669"/>
    <property type="project" value="UniProtKB-KW"/>
</dbReference>
<dbReference type="Gene3D" id="3.30.760.10">
    <property type="entry name" value="RNA Cap, Translation Initiation Factor Eif4e"/>
    <property type="match status" value="1"/>
</dbReference>
<protein>
    <recommendedName>
        <fullName evidence="9">EIF-4F 25 kDa subunit</fullName>
    </recommendedName>
</protein>
<dbReference type="PANTHER" id="PTHR11960">
    <property type="entry name" value="EUKARYOTIC TRANSLATION INITIATION FACTOR 4E RELATED"/>
    <property type="match status" value="1"/>
</dbReference>
<dbReference type="InterPro" id="IPR023398">
    <property type="entry name" value="TIF_eIF4e-like"/>
</dbReference>
<gene>
    <name evidence="7" type="ORF">EDS130_LOCUS30523</name>
</gene>
<proteinExistence type="inferred from homology"/>
<keyword evidence="4 6" id="KW-0694">RNA-binding</keyword>
<evidence type="ECO:0000256" key="3">
    <source>
        <dbReference type="ARBA" id="ARBA00022845"/>
    </source>
</evidence>
<dbReference type="InterPro" id="IPR001040">
    <property type="entry name" value="TIF_eIF_4E"/>
</dbReference>
<dbReference type="Pfam" id="PF01652">
    <property type="entry name" value="IF4E"/>
    <property type="match status" value="1"/>
</dbReference>
<dbReference type="InterPro" id="IPR019770">
    <property type="entry name" value="TIF_eIF_4E_CS"/>
</dbReference>
<evidence type="ECO:0000256" key="5">
    <source>
        <dbReference type="ARBA" id="ARBA00022917"/>
    </source>
</evidence>
<organism evidence="7 8">
    <name type="scientific">Adineta ricciae</name>
    <name type="common">Rotifer</name>
    <dbReference type="NCBI Taxonomy" id="249248"/>
    <lineage>
        <taxon>Eukaryota</taxon>
        <taxon>Metazoa</taxon>
        <taxon>Spiralia</taxon>
        <taxon>Gnathifera</taxon>
        <taxon>Rotifera</taxon>
        <taxon>Eurotatoria</taxon>
        <taxon>Bdelloidea</taxon>
        <taxon>Adinetida</taxon>
        <taxon>Adinetidae</taxon>
        <taxon>Adineta</taxon>
    </lineage>
</organism>
<sequence length="245" mass="28450">MFKSTRLLSNDLIGQLKFTHHAFLHKHTHRTMTDTQQPLATITNQRDKTTNGTIDTINPKSPLEFTWTFWYIKPDKRSSWEQSLINLIDISFVEDFWATYNHLATPSRLSQSKSNSDYYFFKKGIRPMWEDKANAKGGRWLLTCGGQDTKLDELWLETLLGMIGDCFSHDSDPEPLSKYITGCVVAIRTRGHKIALWLSEAHNGTIVREIGRRWRSIINLPSNVRIQFDMHNETTNGSQRPMYEE</sequence>
<dbReference type="SUPFAM" id="SSF55418">
    <property type="entry name" value="eIF4e-like"/>
    <property type="match status" value="1"/>
</dbReference>
<evidence type="ECO:0000313" key="7">
    <source>
        <dbReference type="EMBL" id="CAF1299420.1"/>
    </source>
</evidence>
<dbReference type="GO" id="GO:0016281">
    <property type="term" value="C:eukaryotic translation initiation factor 4F complex"/>
    <property type="evidence" value="ECO:0007669"/>
    <property type="project" value="TreeGrafter"/>
</dbReference>
<dbReference type="Proteomes" id="UP000663852">
    <property type="component" value="Unassembled WGS sequence"/>
</dbReference>
<accession>A0A815DK97</accession>
<dbReference type="PANTHER" id="PTHR11960:SF8">
    <property type="entry name" value="EUKARYOTIC TRANSLATION INITIATION FACTOR 4E1-RELATED"/>
    <property type="match status" value="1"/>
</dbReference>
<keyword evidence="5 6" id="KW-0648">Protein biosynthesis</keyword>
<evidence type="ECO:0000256" key="2">
    <source>
        <dbReference type="ARBA" id="ARBA00022540"/>
    </source>
</evidence>
<dbReference type="AlphaFoldDB" id="A0A815DK97"/>
<comment type="caution">
    <text evidence="7">The sequence shown here is derived from an EMBL/GenBank/DDBJ whole genome shotgun (WGS) entry which is preliminary data.</text>
</comment>
<dbReference type="GO" id="GO:0006417">
    <property type="term" value="P:regulation of translation"/>
    <property type="evidence" value="ECO:0007669"/>
    <property type="project" value="UniProtKB-KW"/>
</dbReference>
<dbReference type="OrthoDB" id="590761at2759"/>
<dbReference type="PROSITE" id="PS00813">
    <property type="entry name" value="IF4E"/>
    <property type="match status" value="1"/>
</dbReference>
<evidence type="ECO:0008006" key="9">
    <source>
        <dbReference type="Google" id="ProtNLM"/>
    </source>
</evidence>
<evidence type="ECO:0000256" key="4">
    <source>
        <dbReference type="ARBA" id="ARBA00022884"/>
    </source>
</evidence>
<dbReference type="EMBL" id="CAJNOJ010000215">
    <property type="protein sequence ID" value="CAF1299420.1"/>
    <property type="molecule type" value="Genomic_DNA"/>
</dbReference>
<evidence type="ECO:0000256" key="1">
    <source>
        <dbReference type="ARBA" id="ARBA00009860"/>
    </source>
</evidence>
<reference evidence="7" key="1">
    <citation type="submission" date="2021-02" db="EMBL/GenBank/DDBJ databases">
        <authorList>
            <person name="Nowell W R."/>
        </authorList>
    </citation>
    <scope>NUCLEOTIDE SEQUENCE</scope>
</reference>
<comment type="similarity">
    <text evidence="1 6">Belongs to the eukaryotic initiation factor 4E family.</text>
</comment>